<evidence type="ECO:0000259" key="1">
    <source>
        <dbReference type="Pfam" id="PF22936"/>
    </source>
</evidence>
<dbReference type="EMBL" id="BAABME010028569">
    <property type="protein sequence ID" value="GAA0180309.1"/>
    <property type="molecule type" value="Genomic_DNA"/>
</dbReference>
<dbReference type="PANTHER" id="PTHR47592:SF31">
    <property type="entry name" value="ZINC FINGER, CCHC-TYPE-RELATED"/>
    <property type="match status" value="1"/>
</dbReference>
<accession>A0AAV3RNA1</accession>
<reference evidence="2 3" key="1">
    <citation type="submission" date="2024-01" db="EMBL/GenBank/DDBJ databases">
        <title>The complete chloroplast genome sequence of Lithospermum erythrorhizon: insights into the phylogenetic relationship among Boraginaceae species and the maternal lineages of purple gromwells.</title>
        <authorList>
            <person name="Okada T."/>
            <person name="Watanabe K."/>
        </authorList>
    </citation>
    <scope>NUCLEOTIDE SEQUENCE [LARGE SCALE GENOMIC DNA]</scope>
</reference>
<comment type="caution">
    <text evidence="2">The sequence shown here is derived from an EMBL/GenBank/DDBJ whole genome shotgun (WGS) entry which is preliminary data.</text>
</comment>
<organism evidence="2 3">
    <name type="scientific">Lithospermum erythrorhizon</name>
    <name type="common">Purple gromwell</name>
    <name type="synonym">Lithospermum officinale var. erythrorhizon</name>
    <dbReference type="NCBI Taxonomy" id="34254"/>
    <lineage>
        <taxon>Eukaryota</taxon>
        <taxon>Viridiplantae</taxon>
        <taxon>Streptophyta</taxon>
        <taxon>Embryophyta</taxon>
        <taxon>Tracheophyta</taxon>
        <taxon>Spermatophyta</taxon>
        <taxon>Magnoliopsida</taxon>
        <taxon>eudicotyledons</taxon>
        <taxon>Gunneridae</taxon>
        <taxon>Pentapetalae</taxon>
        <taxon>asterids</taxon>
        <taxon>lamiids</taxon>
        <taxon>Boraginales</taxon>
        <taxon>Boraginaceae</taxon>
        <taxon>Boraginoideae</taxon>
        <taxon>Lithospermeae</taxon>
        <taxon>Lithospermum</taxon>
    </lineage>
</organism>
<evidence type="ECO:0000313" key="3">
    <source>
        <dbReference type="Proteomes" id="UP001454036"/>
    </source>
</evidence>
<dbReference type="Pfam" id="PF22936">
    <property type="entry name" value="Pol_BBD"/>
    <property type="match status" value="1"/>
</dbReference>
<dbReference type="Proteomes" id="UP001454036">
    <property type="component" value="Unassembled WGS sequence"/>
</dbReference>
<proteinExistence type="predicted"/>
<sequence length="120" mass="13263">MGVDFNDEKGENNVAIVDHENDLIVVAAQGDMGYTSNEEEWVIDSGASFHVTPHCSFFSNYSKGDVREAKMGNNGVSKIIAPGDIQLKIELGHTIILKEVRHIPDFRLSLMSSRKLDDEG</sequence>
<dbReference type="PANTHER" id="PTHR47592">
    <property type="entry name" value="PBF68 PROTEIN"/>
    <property type="match status" value="1"/>
</dbReference>
<name>A0AAV3RNA1_LITER</name>
<feature type="domain" description="Retrovirus-related Pol polyprotein from transposon TNT 1-94-like beta-barrel" evidence="1">
    <location>
        <begin position="41"/>
        <end position="120"/>
    </location>
</feature>
<evidence type="ECO:0000313" key="2">
    <source>
        <dbReference type="EMBL" id="GAA0180309.1"/>
    </source>
</evidence>
<dbReference type="InterPro" id="IPR054722">
    <property type="entry name" value="PolX-like_BBD"/>
</dbReference>
<keyword evidence="3" id="KW-1185">Reference proteome</keyword>
<gene>
    <name evidence="2" type="ORF">LIER_42249</name>
</gene>
<protein>
    <recommendedName>
        <fullName evidence="1">Retrovirus-related Pol polyprotein from transposon TNT 1-94-like beta-barrel domain-containing protein</fullName>
    </recommendedName>
</protein>
<dbReference type="AlphaFoldDB" id="A0AAV3RNA1"/>